<organism evidence="1 2">
    <name type="scientific">[Clostridium] aminophilum</name>
    <dbReference type="NCBI Taxonomy" id="1526"/>
    <lineage>
        <taxon>Bacteria</taxon>
        <taxon>Bacillati</taxon>
        <taxon>Bacillota</taxon>
        <taxon>Clostridia</taxon>
        <taxon>Lachnospirales</taxon>
        <taxon>Lachnospiraceae</taxon>
    </lineage>
</organism>
<evidence type="ECO:0000313" key="1">
    <source>
        <dbReference type="EMBL" id="SET46582.1"/>
    </source>
</evidence>
<dbReference type="Proteomes" id="UP000199820">
    <property type="component" value="Unassembled WGS sequence"/>
</dbReference>
<dbReference type="AlphaFoldDB" id="A0A1I0EM90"/>
<protein>
    <submittedName>
        <fullName evidence="1">Uncharacterized protein</fullName>
    </submittedName>
</protein>
<keyword evidence="2" id="KW-1185">Reference proteome</keyword>
<dbReference type="OrthoDB" id="1550566at2"/>
<evidence type="ECO:0000313" key="2">
    <source>
        <dbReference type="Proteomes" id="UP000199820"/>
    </source>
</evidence>
<dbReference type="EMBL" id="FOIL01000019">
    <property type="protein sequence ID" value="SET46582.1"/>
    <property type="molecule type" value="Genomic_DNA"/>
</dbReference>
<dbReference type="RefSeq" id="WP_074649443.1">
    <property type="nucleotide sequence ID" value="NZ_FOIL01000019.1"/>
</dbReference>
<accession>A0A1I0EM90</accession>
<proteinExistence type="predicted"/>
<dbReference type="Gene3D" id="3.40.50.300">
    <property type="entry name" value="P-loop containing nucleotide triphosphate hydrolases"/>
    <property type="match status" value="1"/>
</dbReference>
<dbReference type="InterPro" id="IPR027417">
    <property type="entry name" value="P-loop_NTPase"/>
</dbReference>
<reference evidence="1 2" key="1">
    <citation type="submission" date="2016-10" db="EMBL/GenBank/DDBJ databases">
        <authorList>
            <person name="de Groot N.N."/>
        </authorList>
    </citation>
    <scope>NUCLEOTIDE SEQUENCE [LARGE SCALE GENOMIC DNA]</scope>
    <source>
        <strain evidence="1 2">KH1P1</strain>
    </source>
</reference>
<sequence length="362" mass="40529">MSIRIDPFTRTPGLAGKAYIDTGIADTIIANFKSNDSGKHVYKITGLRGSGKSVEYGKVMQSLKEEKDWLVYNLSAAGNTVSTFLSLLSGEDFLRAHERTIEKSFRASIGGSMIGASGEGSIKITNTQDDNTFPKTDEALIIRLIEKANKQNYKILVGIDDISKTADTVKLLSIIGSMIVVGAELYLIVTGLSENIEEFSSEKNLTFFKRADSIEASVLNKYDIVARYQTLLGIDAAEARKIEKATNDYAYAYQVLGSLYFDKKGNQTLEDLIPTFENIMFKDSYDMIWKTLTEGEKEMVRCICRSKNGQIDDIKAQMKNPSSYNVFRNKLINKHLVNGSKRGYLQIDLPRFQNFVELWGDD</sequence>
<name>A0A1I0EM90_9FIRM</name>
<gene>
    <name evidence="1" type="ORF">SAMN04487771_101949</name>
</gene>